<keyword evidence="3 6" id="KW-0067">ATP-binding</keyword>
<evidence type="ECO:0000313" key="7">
    <source>
        <dbReference type="Proteomes" id="UP000886742"/>
    </source>
</evidence>
<dbReference type="Gene3D" id="3.40.50.300">
    <property type="entry name" value="P-loop containing nucleotide triphosphate hydrolases"/>
    <property type="match status" value="3"/>
</dbReference>
<dbReference type="SMART" id="SM00382">
    <property type="entry name" value="AAA"/>
    <property type="match status" value="2"/>
</dbReference>
<dbReference type="PANTHER" id="PTHR19211:SF6">
    <property type="entry name" value="BLL7188 PROTEIN"/>
    <property type="match status" value="1"/>
</dbReference>
<evidence type="ECO:0000256" key="1">
    <source>
        <dbReference type="ARBA" id="ARBA00022737"/>
    </source>
</evidence>
<dbReference type="CDD" id="cd03221">
    <property type="entry name" value="ABCF_EF-3"/>
    <property type="match status" value="2"/>
</dbReference>
<feature type="compositionally biased region" description="Basic and acidic residues" evidence="4">
    <location>
        <begin position="199"/>
        <end position="211"/>
    </location>
</feature>
<comment type="caution">
    <text evidence="6">The sequence shown here is derived from an EMBL/GenBank/DDBJ whole genome shotgun (WGS) entry which is preliminary data.</text>
</comment>
<evidence type="ECO:0000313" key="6">
    <source>
        <dbReference type="EMBL" id="HIS70944.1"/>
    </source>
</evidence>
<evidence type="ECO:0000256" key="3">
    <source>
        <dbReference type="ARBA" id="ARBA00022840"/>
    </source>
</evidence>
<accession>A0A9D1JWJ2</accession>
<dbReference type="AlphaFoldDB" id="A0A9D1JWJ2"/>
<dbReference type="InterPro" id="IPR003439">
    <property type="entry name" value="ABC_transporter-like_ATP-bd"/>
</dbReference>
<dbReference type="PANTHER" id="PTHR19211">
    <property type="entry name" value="ATP-BINDING TRANSPORT PROTEIN-RELATED"/>
    <property type="match status" value="1"/>
</dbReference>
<keyword evidence="2" id="KW-0547">Nucleotide-binding</keyword>
<proteinExistence type="predicted"/>
<dbReference type="Pfam" id="PF00005">
    <property type="entry name" value="ABC_tran"/>
    <property type="match status" value="2"/>
</dbReference>
<feature type="region of interest" description="Disordered" evidence="4">
    <location>
        <begin position="191"/>
        <end position="216"/>
    </location>
</feature>
<reference evidence="6" key="2">
    <citation type="journal article" date="2021" name="PeerJ">
        <title>Extensive microbial diversity within the chicken gut microbiome revealed by metagenomics and culture.</title>
        <authorList>
            <person name="Gilroy R."/>
            <person name="Ravi A."/>
            <person name="Getino M."/>
            <person name="Pursley I."/>
            <person name="Horton D.L."/>
            <person name="Alikhan N.F."/>
            <person name="Baker D."/>
            <person name="Gharbi K."/>
            <person name="Hall N."/>
            <person name="Watson M."/>
            <person name="Adriaenssens E.M."/>
            <person name="Foster-Nyarko E."/>
            <person name="Jarju S."/>
            <person name="Secka A."/>
            <person name="Antonio M."/>
            <person name="Oren A."/>
            <person name="Chaudhuri R.R."/>
            <person name="La Ragione R."/>
            <person name="Hildebrand F."/>
            <person name="Pallen M.J."/>
        </authorList>
    </citation>
    <scope>NUCLEOTIDE SEQUENCE</scope>
    <source>
        <strain evidence="6">ChiGjej3B3-5194</strain>
    </source>
</reference>
<gene>
    <name evidence="6" type="ORF">IAD02_03060</name>
</gene>
<evidence type="ECO:0000256" key="2">
    <source>
        <dbReference type="ARBA" id="ARBA00022741"/>
    </source>
</evidence>
<dbReference type="SUPFAM" id="SSF52540">
    <property type="entry name" value="P-loop containing nucleoside triphosphate hydrolases"/>
    <property type="match status" value="2"/>
</dbReference>
<name>A0A9D1JWJ2_9PROT</name>
<dbReference type="Proteomes" id="UP000886742">
    <property type="component" value="Unassembled WGS sequence"/>
</dbReference>
<dbReference type="InterPro" id="IPR027417">
    <property type="entry name" value="P-loop_NTPase"/>
</dbReference>
<dbReference type="GO" id="GO:0016887">
    <property type="term" value="F:ATP hydrolysis activity"/>
    <property type="evidence" value="ECO:0007669"/>
    <property type="project" value="InterPro"/>
</dbReference>
<keyword evidence="1" id="KW-0677">Repeat</keyword>
<feature type="domain" description="ABC transporter" evidence="5">
    <location>
        <begin position="4"/>
        <end position="174"/>
    </location>
</feature>
<dbReference type="InterPro" id="IPR003593">
    <property type="entry name" value="AAA+_ATPase"/>
</dbReference>
<dbReference type="Pfam" id="PF12848">
    <property type="entry name" value="ABC_tran_Xtn"/>
    <property type="match status" value="1"/>
</dbReference>
<reference evidence="6" key="1">
    <citation type="submission" date="2020-10" db="EMBL/GenBank/DDBJ databases">
        <authorList>
            <person name="Gilroy R."/>
        </authorList>
    </citation>
    <scope>NUCLEOTIDE SEQUENCE</scope>
    <source>
        <strain evidence="6">ChiGjej3B3-5194</strain>
    </source>
</reference>
<dbReference type="EMBL" id="DVJI01000012">
    <property type="protein sequence ID" value="HIS70944.1"/>
    <property type="molecule type" value="Genomic_DNA"/>
</dbReference>
<organism evidence="6 7">
    <name type="scientific">Candidatus Enterousia intestinigallinarum</name>
    <dbReference type="NCBI Taxonomy" id="2840790"/>
    <lineage>
        <taxon>Bacteria</taxon>
        <taxon>Pseudomonadati</taxon>
        <taxon>Pseudomonadota</taxon>
        <taxon>Alphaproteobacteria</taxon>
        <taxon>Candidatus Enterousia</taxon>
    </lineage>
</organism>
<protein>
    <submittedName>
        <fullName evidence="6">ABC-F family ATP-binding cassette domain-containing protein</fullName>
    </submittedName>
</protein>
<sequence>MKSISLLNISFAYSGLDDLFTNLSYSFGADKMVAIIGDNGVGKTTLLKIISGDLLPDSGRVARNATHHLLNQINMDATKSGGQSQQRALARAFDSGADILLLDEPTNNLDANARQNFFKKLFSYRGGAVIVSHDRELLNQMDVLLELHNGKLSVFGGNYDFYVDQKRQLQQSIESKYTDAQKEIARLNASAMKSQNTRQHHEAKQQKDKANKSAGSKIAANALKGKSQETDAKRRNLIQAKLNKQMERSAELSAQMRDDIIKIPLPNTKVYNKEIVRLENICFSYGEKKILSDFDFTMRTGERVRLVGANGAGKTTLLKLISGDLRPTAGNVKVSGKIAYLNQDLSLLKPDKTVVENIADYAEILPHDAHIIAANFGFRGNASRKKVRVLSGGELLKATLAAVIGGKHQPDLLILDEPTNNLDIKSTTVLENALNQYRGAILIVSHDEVFISNLHIDRFIAI</sequence>
<evidence type="ECO:0000256" key="4">
    <source>
        <dbReference type="SAM" id="MobiDB-lite"/>
    </source>
</evidence>
<dbReference type="PROSITE" id="PS50893">
    <property type="entry name" value="ABC_TRANSPORTER_2"/>
    <property type="match status" value="2"/>
</dbReference>
<dbReference type="InterPro" id="IPR050611">
    <property type="entry name" value="ABCF"/>
</dbReference>
<evidence type="ECO:0000259" key="5">
    <source>
        <dbReference type="PROSITE" id="PS50893"/>
    </source>
</evidence>
<dbReference type="InterPro" id="IPR032781">
    <property type="entry name" value="ABC_tran_Xtn"/>
</dbReference>
<dbReference type="GO" id="GO:0005524">
    <property type="term" value="F:ATP binding"/>
    <property type="evidence" value="ECO:0007669"/>
    <property type="project" value="UniProtKB-KW"/>
</dbReference>
<feature type="domain" description="ABC transporter" evidence="5">
    <location>
        <begin position="276"/>
        <end position="462"/>
    </location>
</feature>